<protein>
    <submittedName>
        <fullName evidence="1">Uncharacterized protein</fullName>
    </submittedName>
</protein>
<evidence type="ECO:0000313" key="1">
    <source>
        <dbReference type="EMBL" id="JAH95107.1"/>
    </source>
</evidence>
<reference evidence="1" key="2">
    <citation type="journal article" date="2015" name="Fish Shellfish Immunol.">
        <title>Early steps in the European eel (Anguilla anguilla)-Vibrio vulnificus interaction in the gills: Role of the RtxA13 toxin.</title>
        <authorList>
            <person name="Callol A."/>
            <person name="Pajuelo D."/>
            <person name="Ebbesson L."/>
            <person name="Teles M."/>
            <person name="MacKenzie S."/>
            <person name="Amaro C."/>
        </authorList>
    </citation>
    <scope>NUCLEOTIDE SEQUENCE</scope>
</reference>
<dbReference type="AlphaFoldDB" id="A0A0E9WX88"/>
<name>A0A0E9WX88_ANGAN</name>
<sequence>MHQSGRPVSLLPHTQPFPVIQLWVGPDPMDAISRPDVALKASYHMSKQLGKKLSSWLSVNS</sequence>
<proteinExistence type="predicted"/>
<dbReference type="EMBL" id="GBXM01013470">
    <property type="protein sequence ID" value="JAH95107.1"/>
    <property type="molecule type" value="Transcribed_RNA"/>
</dbReference>
<reference evidence="1" key="1">
    <citation type="submission" date="2014-11" db="EMBL/GenBank/DDBJ databases">
        <authorList>
            <person name="Amaro Gonzalez C."/>
        </authorList>
    </citation>
    <scope>NUCLEOTIDE SEQUENCE</scope>
</reference>
<accession>A0A0E9WX88</accession>
<organism evidence="1">
    <name type="scientific">Anguilla anguilla</name>
    <name type="common">European freshwater eel</name>
    <name type="synonym">Muraena anguilla</name>
    <dbReference type="NCBI Taxonomy" id="7936"/>
    <lineage>
        <taxon>Eukaryota</taxon>
        <taxon>Metazoa</taxon>
        <taxon>Chordata</taxon>
        <taxon>Craniata</taxon>
        <taxon>Vertebrata</taxon>
        <taxon>Euteleostomi</taxon>
        <taxon>Actinopterygii</taxon>
        <taxon>Neopterygii</taxon>
        <taxon>Teleostei</taxon>
        <taxon>Anguilliformes</taxon>
        <taxon>Anguillidae</taxon>
        <taxon>Anguilla</taxon>
    </lineage>
</organism>